<feature type="domain" description="Bacterial type II secretion system protein E" evidence="2">
    <location>
        <begin position="66"/>
        <end position="364"/>
    </location>
</feature>
<dbReference type="InterPro" id="IPR027417">
    <property type="entry name" value="P-loop_NTPase"/>
</dbReference>
<dbReference type="Gene3D" id="3.40.50.300">
    <property type="entry name" value="P-loop containing nucleotide triphosphate hydrolases"/>
    <property type="match status" value="1"/>
</dbReference>
<dbReference type="Gene3D" id="3.30.450.380">
    <property type="match status" value="1"/>
</dbReference>
<gene>
    <name evidence="3" type="ORF">SAMN06295960_0210</name>
</gene>
<dbReference type="PANTHER" id="PTHR30486:SF6">
    <property type="entry name" value="TYPE IV PILUS RETRACTATION ATPASE PILT"/>
    <property type="match status" value="1"/>
</dbReference>
<dbReference type="PANTHER" id="PTHR30486">
    <property type="entry name" value="TWITCHING MOTILITY PROTEIN PILT"/>
    <property type="match status" value="1"/>
</dbReference>
<dbReference type="Pfam" id="PF00437">
    <property type="entry name" value="T2SSE"/>
    <property type="match status" value="1"/>
</dbReference>
<dbReference type="GO" id="GO:0016887">
    <property type="term" value="F:ATP hydrolysis activity"/>
    <property type="evidence" value="ECO:0007669"/>
    <property type="project" value="InterPro"/>
</dbReference>
<evidence type="ECO:0000259" key="2">
    <source>
        <dbReference type="Pfam" id="PF00437"/>
    </source>
</evidence>
<comment type="similarity">
    <text evidence="1">Belongs to the GSP E family.</text>
</comment>
<evidence type="ECO:0000313" key="4">
    <source>
        <dbReference type="Proteomes" id="UP000193834"/>
    </source>
</evidence>
<dbReference type="InterPro" id="IPR001482">
    <property type="entry name" value="T2SS/T4SS_dom"/>
</dbReference>
<dbReference type="RefSeq" id="WP_176228810.1">
    <property type="nucleotide sequence ID" value="NZ_FXAZ01000001.1"/>
</dbReference>
<dbReference type="CDD" id="cd01130">
    <property type="entry name" value="VirB11-like_ATPase"/>
    <property type="match status" value="1"/>
</dbReference>
<accession>A0A1X7I955</accession>
<dbReference type="SUPFAM" id="SSF52540">
    <property type="entry name" value="P-loop containing nucleoside triphosphate hydrolases"/>
    <property type="match status" value="1"/>
</dbReference>
<reference evidence="3 4" key="1">
    <citation type="submission" date="2017-04" db="EMBL/GenBank/DDBJ databases">
        <authorList>
            <person name="Afonso C.L."/>
            <person name="Miller P.J."/>
            <person name="Scott M.A."/>
            <person name="Spackman E."/>
            <person name="Goraichik I."/>
            <person name="Dimitrov K.M."/>
            <person name="Suarez D.L."/>
            <person name="Swayne D.E."/>
        </authorList>
    </citation>
    <scope>NUCLEOTIDE SEQUENCE [LARGE SCALE GENOMIC DNA]</scope>
    <source>
        <strain evidence="3 4">11</strain>
    </source>
</reference>
<protein>
    <submittedName>
        <fullName evidence="3">Pilus assembly protein CpaF</fullName>
    </submittedName>
</protein>
<evidence type="ECO:0000313" key="3">
    <source>
        <dbReference type="EMBL" id="SMG10720.1"/>
    </source>
</evidence>
<dbReference type="EMBL" id="FXAZ01000001">
    <property type="protein sequence ID" value="SMG10720.1"/>
    <property type="molecule type" value="Genomic_DNA"/>
</dbReference>
<proteinExistence type="inferred from homology"/>
<sequence length="412" mass="47141">MTEEQILEHLQNRLQHRLHHLSRLSNEQLRERIRTTVLDYSKEAYLTHTQINHFTQRLYDMYRGLDVVQPLMDDPHITAIMINSYDEIYIEREGSTVLSEQRFESQEAFIHWIYKITEKVRPSTDELPPLMDVRLENESHVNIVMPPVAVHGPTMTIHKRADSTLTIDKWINKGSIPKDAARLLQNLVRCKYNILISGETRSGKTTLLNALTNSIPNDERIITIEDIAELHVDEVPNRVQMEAWRMTSDGLSRSSIRELIHRSLRMGANRLVLGEIRGAEAADLMQAMNGGLDGSLSTVNACSAEDVLNRLETMMLAGGYLPAEVVRKQICSAIDIIVHVARLSDQSRRIVEISEVLGVRNGCIQLNPIYLYKDKQDKALHPSGSLRRTSNEFVHTAKLYLSGMRENEWMFV</sequence>
<organism evidence="3 4">
    <name type="scientific">Paenibacillus aquistagni</name>
    <dbReference type="NCBI Taxonomy" id="1852522"/>
    <lineage>
        <taxon>Bacteria</taxon>
        <taxon>Bacillati</taxon>
        <taxon>Bacillota</taxon>
        <taxon>Bacilli</taxon>
        <taxon>Bacillales</taxon>
        <taxon>Paenibacillaceae</taxon>
        <taxon>Paenibacillus</taxon>
    </lineage>
</organism>
<dbReference type="STRING" id="1852522.SAMN06295960_0210"/>
<evidence type="ECO:0000256" key="1">
    <source>
        <dbReference type="ARBA" id="ARBA00006611"/>
    </source>
</evidence>
<dbReference type="AlphaFoldDB" id="A0A1X7I955"/>
<dbReference type="Proteomes" id="UP000193834">
    <property type="component" value="Unassembled WGS sequence"/>
</dbReference>
<name>A0A1X7I955_9BACL</name>
<dbReference type="InterPro" id="IPR050921">
    <property type="entry name" value="T4SS_GSP_E_ATPase"/>
</dbReference>
<keyword evidence="4" id="KW-1185">Reference proteome</keyword>